<dbReference type="SMART" id="SM00387">
    <property type="entry name" value="HATPase_c"/>
    <property type="match status" value="1"/>
</dbReference>
<dbReference type="Pfam" id="PF13188">
    <property type="entry name" value="PAS_8"/>
    <property type="match status" value="1"/>
</dbReference>
<evidence type="ECO:0000256" key="5">
    <source>
        <dbReference type="ARBA" id="ARBA00022475"/>
    </source>
</evidence>
<dbReference type="GO" id="GO:0000155">
    <property type="term" value="F:phosphorelay sensor kinase activity"/>
    <property type="evidence" value="ECO:0007669"/>
    <property type="project" value="InterPro"/>
</dbReference>
<dbReference type="FunFam" id="3.30.565.10:FF:000023">
    <property type="entry name" value="PAS domain-containing sensor histidine kinase"/>
    <property type="match status" value="1"/>
</dbReference>
<evidence type="ECO:0000256" key="4">
    <source>
        <dbReference type="ARBA" id="ARBA00012438"/>
    </source>
</evidence>
<dbReference type="GO" id="GO:0005524">
    <property type="term" value="F:ATP binding"/>
    <property type="evidence" value="ECO:0007669"/>
    <property type="project" value="UniProtKB-KW"/>
</dbReference>
<keyword evidence="10" id="KW-0067">ATP-binding</keyword>
<keyword evidence="7" id="KW-0808">Transferase</keyword>
<evidence type="ECO:0000256" key="6">
    <source>
        <dbReference type="ARBA" id="ARBA00022553"/>
    </source>
</evidence>
<dbReference type="Gene3D" id="3.30.450.20">
    <property type="entry name" value="PAS domain"/>
    <property type="match status" value="1"/>
</dbReference>
<keyword evidence="12 13" id="KW-0472">Membrane</keyword>
<dbReference type="STRING" id="86416.Clopa_2431"/>
<dbReference type="SUPFAM" id="SSF55874">
    <property type="entry name" value="ATPase domain of HSP90 chaperone/DNA topoisomerase II/histidine kinase"/>
    <property type="match status" value="1"/>
</dbReference>
<dbReference type="Gene3D" id="3.30.565.10">
    <property type="entry name" value="Histidine kinase-like ATPase, C-terminal domain"/>
    <property type="match status" value="1"/>
</dbReference>
<evidence type="ECO:0000256" key="9">
    <source>
        <dbReference type="ARBA" id="ARBA00022777"/>
    </source>
</evidence>
<keyword evidence="5" id="KW-1003">Cell membrane</keyword>
<evidence type="ECO:0000256" key="13">
    <source>
        <dbReference type="SAM" id="Phobius"/>
    </source>
</evidence>
<dbReference type="PROSITE" id="PS50112">
    <property type="entry name" value="PAS"/>
    <property type="match status" value="1"/>
</dbReference>
<dbReference type="PRINTS" id="PR00344">
    <property type="entry name" value="BCTRLSENSOR"/>
</dbReference>
<dbReference type="EC" id="2.7.13.3" evidence="4"/>
<dbReference type="GO" id="GO:0004721">
    <property type="term" value="F:phosphoprotein phosphatase activity"/>
    <property type="evidence" value="ECO:0007669"/>
    <property type="project" value="TreeGrafter"/>
</dbReference>
<accession>R4K9T4</accession>
<keyword evidence="6" id="KW-0597">Phosphoprotein</keyword>
<evidence type="ECO:0000256" key="10">
    <source>
        <dbReference type="ARBA" id="ARBA00022840"/>
    </source>
</evidence>
<feature type="domain" description="HAMP" evidence="16">
    <location>
        <begin position="176"/>
        <end position="228"/>
    </location>
</feature>
<dbReference type="Proteomes" id="UP000013523">
    <property type="component" value="Chromosome"/>
</dbReference>
<dbReference type="GO" id="GO:0045121">
    <property type="term" value="C:membrane raft"/>
    <property type="evidence" value="ECO:0007669"/>
    <property type="project" value="UniProtKB-SubCell"/>
</dbReference>
<evidence type="ECO:0000256" key="7">
    <source>
        <dbReference type="ARBA" id="ARBA00022679"/>
    </source>
</evidence>
<dbReference type="Gene3D" id="1.10.287.130">
    <property type="match status" value="1"/>
</dbReference>
<dbReference type="eggNOG" id="COG5002">
    <property type="taxonomic scope" value="Bacteria"/>
</dbReference>
<dbReference type="EMBL" id="CP003261">
    <property type="protein sequence ID" value="AGK97294.1"/>
    <property type="molecule type" value="Genomic_DNA"/>
</dbReference>
<name>R4K9T4_CLOPA</name>
<dbReference type="SUPFAM" id="SSF47384">
    <property type="entry name" value="Homodimeric domain of signal transducing histidine kinase"/>
    <property type="match status" value="1"/>
</dbReference>
<dbReference type="SMART" id="SM00388">
    <property type="entry name" value="HisKA"/>
    <property type="match status" value="1"/>
</dbReference>
<feature type="transmembrane region" description="Helical" evidence="13">
    <location>
        <begin position="152"/>
        <end position="171"/>
    </location>
</feature>
<dbReference type="SMART" id="SM00091">
    <property type="entry name" value="PAS"/>
    <property type="match status" value="1"/>
</dbReference>
<dbReference type="OrthoDB" id="9813151at2"/>
<dbReference type="KEGG" id="cpas:Clopa_2431"/>
<keyword evidence="9 17" id="KW-0418">Kinase</keyword>
<dbReference type="InterPro" id="IPR035965">
    <property type="entry name" value="PAS-like_dom_sf"/>
</dbReference>
<feature type="transmembrane region" description="Helical" evidence="13">
    <location>
        <begin position="6"/>
        <end position="30"/>
    </location>
</feature>
<dbReference type="CDD" id="cd00075">
    <property type="entry name" value="HATPase"/>
    <property type="match status" value="1"/>
</dbReference>
<dbReference type="InterPro" id="IPR036097">
    <property type="entry name" value="HisK_dim/P_sf"/>
</dbReference>
<dbReference type="GO" id="GO:0005886">
    <property type="term" value="C:plasma membrane"/>
    <property type="evidence" value="ECO:0007669"/>
    <property type="project" value="UniProtKB-SubCell"/>
</dbReference>
<evidence type="ECO:0000256" key="3">
    <source>
        <dbReference type="ARBA" id="ARBA00004314"/>
    </source>
</evidence>
<evidence type="ECO:0000256" key="8">
    <source>
        <dbReference type="ARBA" id="ARBA00022741"/>
    </source>
</evidence>
<keyword evidence="11" id="KW-0902">Two-component regulatory system</keyword>
<dbReference type="Gene3D" id="6.10.340.10">
    <property type="match status" value="1"/>
</dbReference>
<evidence type="ECO:0000256" key="1">
    <source>
        <dbReference type="ARBA" id="ARBA00000085"/>
    </source>
</evidence>
<dbReference type="PANTHER" id="PTHR45453">
    <property type="entry name" value="PHOSPHATE REGULON SENSOR PROTEIN PHOR"/>
    <property type="match status" value="1"/>
</dbReference>
<dbReference type="CDD" id="cd00082">
    <property type="entry name" value="HisKA"/>
    <property type="match status" value="1"/>
</dbReference>
<dbReference type="PROSITE" id="PS50109">
    <property type="entry name" value="HIS_KIN"/>
    <property type="match status" value="1"/>
</dbReference>
<dbReference type="Pfam" id="PF02518">
    <property type="entry name" value="HATPase_c"/>
    <property type="match status" value="1"/>
</dbReference>
<gene>
    <name evidence="17" type="ORF">Clopa_2431</name>
</gene>
<dbReference type="FunFam" id="1.10.287.130:FF:000001">
    <property type="entry name" value="Two-component sensor histidine kinase"/>
    <property type="match status" value="1"/>
</dbReference>
<dbReference type="InterPro" id="IPR005467">
    <property type="entry name" value="His_kinase_dom"/>
</dbReference>
<dbReference type="InterPro" id="IPR003660">
    <property type="entry name" value="HAMP_dom"/>
</dbReference>
<dbReference type="InterPro" id="IPR004358">
    <property type="entry name" value="Sig_transdc_His_kin-like_C"/>
</dbReference>
<keyword evidence="18" id="KW-1185">Reference proteome</keyword>
<proteinExistence type="predicted"/>
<comment type="subcellular location">
    <subcellularLocation>
        <location evidence="2">Cell membrane</location>
    </subcellularLocation>
    <subcellularLocation>
        <location evidence="3">Membrane raft</location>
        <topology evidence="3">Multi-pass membrane protein</topology>
    </subcellularLocation>
</comment>
<dbReference type="SUPFAM" id="SSF158472">
    <property type="entry name" value="HAMP domain-like"/>
    <property type="match status" value="1"/>
</dbReference>
<dbReference type="Pfam" id="PF00512">
    <property type="entry name" value="HisKA"/>
    <property type="match status" value="1"/>
</dbReference>
<evidence type="ECO:0000313" key="18">
    <source>
        <dbReference type="Proteomes" id="UP000013523"/>
    </source>
</evidence>
<dbReference type="GO" id="GO:0016036">
    <property type="term" value="P:cellular response to phosphate starvation"/>
    <property type="evidence" value="ECO:0007669"/>
    <property type="project" value="TreeGrafter"/>
</dbReference>
<evidence type="ECO:0000259" key="15">
    <source>
        <dbReference type="PROSITE" id="PS50112"/>
    </source>
</evidence>
<dbReference type="CDD" id="cd06225">
    <property type="entry name" value="HAMP"/>
    <property type="match status" value="1"/>
</dbReference>
<evidence type="ECO:0000259" key="14">
    <source>
        <dbReference type="PROSITE" id="PS50109"/>
    </source>
</evidence>
<keyword evidence="8" id="KW-0547">Nucleotide-binding</keyword>
<dbReference type="PATRIC" id="fig|86416.3.peg.2413"/>
<evidence type="ECO:0000256" key="12">
    <source>
        <dbReference type="ARBA" id="ARBA00023136"/>
    </source>
</evidence>
<dbReference type="Pfam" id="PF00672">
    <property type="entry name" value="HAMP"/>
    <property type="match status" value="1"/>
</dbReference>
<dbReference type="AlphaFoldDB" id="R4K9T4"/>
<dbReference type="InterPro" id="IPR050351">
    <property type="entry name" value="BphY/WalK/GraS-like"/>
</dbReference>
<dbReference type="InterPro" id="IPR003594">
    <property type="entry name" value="HATPase_dom"/>
</dbReference>
<dbReference type="RefSeq" id="WP_015615598.1">
    <property type="nucleotide sequence ID" value="NC_021182.1"/>
</dbReference>
<evidence type="ECO:0000256" key="11">
    <source>
        <dbReference type="ARBA" id="ARBA00023012"/>
    </source>
</evidence>
<feature type="domain" description="PAS" evidence="15">
    <location>
        <begin position="233"/>
        <end position="273"/>
    </location>
</feature>
<feature type="domain" description="Histidine kinase" evidence="14">
    <location>
        <begin position="351"/>
        <end position="565"/>
    </location>
</feature>
<dbReference type="InterPro" id="IPR003661">
    <property type="entry name" value="HisK_dim/P_dom"/>
</dbReference>
<dbReference type="InterPro" id="IPR000014">
    <property type="entry name" value="PAS"/>
</dbReference>
<reference evidence="17 18" key="1">
    <citation type="submission" date="2012-01" db="EMBL/GenBank/DDBJ databases">
        <title>Complete sequence of chromosome of Clostridium pasteurianum BC1.</title>
        <authorList>
            <consortium name="US DOE Joint Genome Institute"/>
            <person name="Lucas S."/>
            <person name="Han J."/>
            <person name="Lapidus A."/>
            <person name="Cheng J.-F."/>
            <person name="Goodwin L."/>
            <person name="Pitluck S."/>
            <person name="Peters L."/>
            <person name="Mikhailova N."/>
            <person name="Teshima H."/>
            <person name="Detter J.C."/>
            <person name="Han C."/>
            <person name="Tapia R."/>
            <person name="Land M."/>
            <person name="Hauser L."/>
            <person name="Kyrpides N."/>
            <person name="Ivanova N."/>
            <person name="Pagani I."/>
            <person name="Dunn J."/>
            <person name="Taghavi S."/>
            <person name="Francis A."/>
            <person name="van der Lelie D."/>
            <person name="Woyke T."/>
        </authorList>
    </citation>
    <scope>NUCLEOTIDE SEQUENCE [LARGE SCALE GENOMIC DNA]</scope>
    <source>
        <strain evidence="17 18">BC1</strain>
    </source>
</reference>
<evidence type="ECO:0000259" key="16">
    <source>
        <dbReference type="PROSITE" id="PS50885"/>
    </source>
</evidence>
<keyword evidence="13" id="KW-0812">Transmembrane</keyword>
<dbReference type="PANTHER" id="PTHR45453:SF1">
    <property type="entry name" value="PHOSPHATE REGULON SENSOR PROTEIN PHOR"/>
    <property type="match status" value="1"/>
</dbReference>
<sequence length="568" mass="65513">MKKKIILYTLATVFFTLIIVTLLFISLINYQYEQNTKSSLKSNNEFIIKILDPNNVSKNREFLNEEYGNSNISVTFIDKYNNIMFNSDKDFKKSSENSYFEISTAKENNDSYAIRYSNTLNKNVMYAAIKYNDYIIRSAQPLNFIETLKMSYLRYYSLMILITFLVSLWFAKKLSNIIIKPIKDLETIADMVDRGEIKKTIMIDSDDELGSLGKKFNNMAEKLKLTMKDSLDKQNRIEAILKSMESGVVAVDRKRKVIMINPYAEMLFGIEKNIIGESLMDSIRDFEIEDVFKSGSNGFKEIKILWPQEKVIRIKTADIVDEEKNIGKVAVFQDITDIRKLENMRSQFVANVSHELKTPLTSIKGFTETLKYVKDNEKRIQFLDIIDEEVERLTRLINDILSLSHIEAQKKMKQEVFFVDEIVDNVYNLMKNTAENKNISLSVVENSRIKLLGDKDRFKQMLINLVDNAIKYSENNDSVYMSSIIENDVCIIYVEDTGLGISQEHIKRLFERFYRVDKARSRAKGGTGLGLAIVKHIVLNFGGTIEVKSELGKGSKFVIKLPLSMNLT</sequence>
<dbReference type="InterPro" id="IPR036890">
    <property type="entry name" value="HATPase_C_sf"/>
</dbReference>
<dbReference type="PROSITE" id="PS50885">
    <property type="entry name" value="HAMP"/>
    <property type="match status" value="1"/>
</dbReference>
<evidence type="ECO:0000313" key="17">
    <source>
        <dbReference type="EMBL" id="AGK97294.1"/>
    </source>
</evidence>
<dbReference type="HOGENOM" id="CLU_000445_89_2_9"/>
<dbReference type="SMART" id="SM00304">
    <property type="entry name" value="HAMP"/>
    <property type="match status" value="1"/>
</dbReference>
<dbReference type="SUPFAM" id="SSF55785">
    <property type="entry name" value="PYP-like sensor domain (PAS domain)"/>
    <property type="match status" value="1"/>
</dbReference>
<comment type="catalytic activity">
    <reaction evidence="1">
        <text>ATP + protein L-histidine = ADP + protein N-phospho-L-histidine.</text>
        <dbReference type="EC" id="2.7.13.3"/>
    </reaction>
</comment>
<keyword evidence="13" id="KW-1133">Transmembrane helix</keyword>
<evidence type="ECO:0000256" key="2">
    <source>
        <dbReference type="ARBA" id="ARBA00004236"/>
    </source>
</evidence>
<organism evidence="17 18">
    <name type="scientific">Clostridium pasteurianum BC1</name>
    <dbReference type="NCBI Taxonomy" id="86416"/>
    <lineage>
        <taxon>Bacteria</taxon>
        <taxon>Bacillati</taxon>
        <taxon>Bacillota</taxon>
        <taxon>Clostridia</taxon>
        <taxon>Eubacteriales</taxon>
        <taxon>Clostridiaceae</taxon>
        <taxon>Clostridium</taxon>
    </lineage>
</organism>
<protein>
    <recommendedName>
        <fullName evidence="4">histidine kinase</fullName>
        <ecNumber evidence="4">2.7.13.3</ecNumber>
    </recommendedName>
</protein>